<sequence length="95" mass="10603">VASITRAGLTGTEADGVFFSEQGIPTGISVVREISVHKNRQNFDLTQIKHMMAMEAKAVGANSILNFRYGQRSHKWYQQVALKWDQGEWYGEGSA</sequence>
<reference evidence="1" key="1">
    <citation type="submission" date="2018-05" db="EMBL/GenBank/DDBJ databases">
        <authorList>
            <person name="Lanie J.A."/>
            <person name="Ng W.-L."/>
            <person name="Kazmierczak K.M."/>
            <person name="Andrzejewski T.M."/>
            <person name="Davidsen T.M."/>
            <person name="Wayne K.J."/>
            <person name="Tettelin H."/>
            <person name="Glass J.I."/>
            <person name="Rusch D."/>
            <person name="Podicherti R."/>
            <person name="Tsui H.-C.T."/>
            <person name="Winkler M.E."/>
        </authorList>
    </citation>
    <scope>NUCLEOTIDE SEQUENCE</scope>
</reference>
<dbReference type="EMBL" id="UINC01228279">
    <property type="protein sequence ID" value="SVE59524.1"/>
    <property type="molecule type" value="Genomic_DNA"/>
</dbReference>
<feature type="non-terminal residue" evidence="1">
    <location>
        <position position="1"/>
    </location>
</feature>
<evidence type="ECO:0000313" key="1">
    <source>
        <dbReference type="EMBL" id="SVE59524.1"/>
    </source>
</evidence>
<gene>
    <name evidence="1" type="ORF">METZ01_LOCUS512378</name>
</gene>
<name>A0A383ESI1_9ZZZZ</name>
<organism evidence="1">
    <name type="scientific">marine metagenome</name>
    <dbReference type="NCBI Taxonomy" id="408172"/>
    <lineage>
        <taxon>unclassified sequences</taxon>
        <taxon>metagenomes</taxon>
        <taxon>ecological metagenomes</taxon>
    </lineage>
</organism>
<feature type="non-terminal residue" evidence="1">
    <location>
        <position position="95"/>
    </location>
</feature>
<proteinExistence type="predicted"/>
<protein>
    <submittedName>
        <fullName evidence="1">Uncharacterized protein</fullName>
    </submittedName>
</protein>
<dbReference type="AlphaFoldDB" id="A0A383ESI1"/>
<accession>A0A383ESI1</accession>